<proteinExistence type="predicted"/>
<organism evidence="1 2">
    <name type="scientific">Tenacibaculum polynesiense</name>
    <dbReference type="NCBI Taxonomy" id="3137857"/>
    <lineage>
        <taxon>Bacteria</taxon>
        <taxon>Pseudomonadati</taxon>
        <taxon>Bacteroidota</taxon>
        <taxon>Flavobacteriia</taxon>
        <taxon>Flavobacteriales</taxon>
        <taxon>Flavobacteriaceae</taxon>
        <taxon>Tenacibaculum</taxon>
    </lineage>
</organism>
<accession>A0ABM9P6H6</accession>
<evidence type="ECO:0000313" key="1">
    <source>
        <dbReference type="EMBL" id="CAL2101164.1"/>
    </source>
</evidence>
<reference evidence="1 2" key="1">
    <citation type="submission" date="2024-05" db="EMBL/GenBank/DDBJ databases">
        <authorList>
            <person name="Duchaud E."/>
        </authorList>
    </citation>
    <scope>NUCLEOTIDE SEQUENCE [LARGE SCALE GENOMIC DNA]</scope>
    <source>
        <strain evidence="1">Ena-SAMPLE-TAB-13-05-2024-13:56:06:370-140308</strain>
    </source>
</reference>
<evidence type="ECO:0008006" key="3">
    <source>
        <dbReference type="Google" id="ProtNLM"/>
    </source>
</evidence>
<dbReference type="InterPro" id="IPR018673">
    <property type="entry name" value="DUF2141"/>
</dbReference>
<dbReference type="Pfam" id="PF09912">
    <property type="entry name" value="DUF2141"/>
    <property type="match status" value="1"/>
</dbReference>
<comment type="caution">
    <text evidence="1">The sequence shown here is derived from an EMBL/GenBank/DDBJ whole genome shotgun (WGS) entry which is preliminary data.</text>
</comment>
<protein>
    <recommendedName>
        <fullName evidence="3">DUF2141 domain-containing protein</fullName>
    </recommendedName>
</protein>
<keyword evidence="2" id="KW-1185">Reference proteome</keyword>
<gene>
    <name evidence="1" type="ORF">T190423A01A_110054</name>
</gene>
<sequence length="137" mass="15533">MKIVTHILIIAFLFVIEVVNAQEYRITATVINVTSDNGKVSYALYDKENYMKQPIQAKKSSIENGKSTVVFENVPLGEYAVICFHDKNDNNKMDFEPSGMPMEDYGASNNVMRMGPPMYEDSKFSVTDKDVSLEIKF</sequence>
<evidence type="ECO:0000313" key="2">
    <source>
        <dbReference type="Proteomes" id="UP001497527"/>
    </source>
</evidence>
<name>A0ABM9P6H6_9FLAO</name>
<dbReference type="Proteomes" id="UP001497527">
    <property type="component" value="Unassembled WGS sequence"/>
</dbReference>
<dbReference type="EMBL" id="CAXJIO010000002">
    <property type="protein sequence ID" value="CAL2101164.1"/>
    <property type="molecule type" value="Genomic_DNA"/>
</dbReference>
<dbReference type="RefSeq" id="WP_348713799.1">
    <property type="nucleotide sequence ID" value="NZ_CAXJIO010000002.1"/>
</dbReference>